<dbReference type="AlphaFoldDB" id="A0A1F7I540"/>
<proteinExistence type="predicted"/>
<organism evidence="1 2">
    <name type="scientific">Candidatus Roizmanbacteria bacterium RIFCSPHIGHO2_12_FULL_41_11</name>
    <dbReference type="NCBI Taxonomy" id="1802052"/>
    <lineage>
        <taxon>Bacteria</taxon>
        <taxon>Candidatus Roizmaniibacteriota</taxon>
    </lineage>
</organism>
<evidence type="ECO:0000313" key="2">
    <source>
        <dbReference type="Proteomes" id="UP000176803"/>
    </source>
</evidence>
<name>A0A1F7I540_9BACT</name>
<evidence type="ECO:0000313" key="1">
    <source>
        <dbReference type="EMBL" id="OGK38483.1"/>
    </source>
</evidence>
<protein>
    <submittedName>
        <fullName evidence="1">Uncharacterized protein</fullName>
    </submittedName>
</protein>
<dbReference type="Proteomes" id="UP000176803">
    <property type="component" value="Unassembled WGS sequence"/>
</dbReference>
<dbReference type="EMBL" id="MGAC01000011">
    <property type="protein sequence ID" value="OGK38483.1"/>
    <property type="molecule type" value="Genomic_DNA"/>
</dbReference>
<sequence length="294" mass="34932">MFENYKATKRDFEAIEEGIKIVLCPELDFIFNRKNLLKNIVIVSYDSSFIYLWTEVSLPLLSRLPCRLSDFYAYKIPHKIKLKDEWQIGWRACSAPEPLDELLPKEFNTSQFNIHKINGGLLTPFIELQKKNNIKDNPHVTRESFLATIVHEFGHIYWIQHKLWWYSNKKENIHFLQTAKKLYEGKKIKKTIYFPMDPGISELYAFLAEYTASEIFWKSHKRNLDIFIKKQLERLIKEEQAKDLDHEDSVIAPTRSPHDFAFVFGKIILSRHPKKWPQILTDHYSPSSFVSKFY</sequence>
<reference evidence="1 2" key="1">
    <citation type="journal article" date="2016" name="Nat. Commun.">
        <title>Thousands of microbial genomes shed light on interconnected biogeochemical processes in an aquifer system.</title>
        <authorList>
            <person name="Anantharaman K."/>
            <person name="Brown C.T."/>
            <person name="Hug L.A."/>
            <person name="Sharon I."/>
            <person name="Castelle C.J."/>
            <person name="Probst A.J."/>
            <person name="Thomas B.C."/>
            <person name="Singh A."/>
            <person name="Wilkins M.J."/>
            <person name="Karaoz U."/>
            <person name="Brodie E.L."/>
            <person name="Williams K.H."/>
            <person name="Hubbard S.S."/>
            <person name="Banfield J.F."/>
        </authorList>
    </citation>
    <scope>NUCLEOTIDE SEQUENCE [LARGE SCALE GENOMIC DNA]</scope>
</reference>
<gene>
    <name evidence="1" type="ORF">A3F03_03255</name>
</gene>
<accession>A0A1F7I540</accession>
<comment type="caution">
    <text evidence="1">The sequence shown here is derived from an EMBL/GenBank/DDBJ whole genome shotgun (WGS) entry which is preliminary data.</text>
</comment>